<dbReference type="STRING" id="349124.Hhal_1019"/>
<sequence length="341" mass="37692">MNGLAWDDARARRAREWARRQLGAAQEPALEPAAADASSRRYFRIQVPGDGSRIIMDAPEQSEAVAAFVRIAGLLAEAGIHAPQIEAADLEHGLLLLTDLGHRTYLQALHEGDDPQPLLDAAVDALIRAQATVPVDGLPAYDEARLRGELELFTDWYLPCCCGVASAEARRRLRGGLDDLLERVGGQARAFCHRDYMPRNLMVCTPLPGVLDFQDAVAGPVTYDAVSLLRDAFISWPREREVATLQRYHRRARAAGVPVPEGFEAFWADCQWMGVQRHLKVLGIFARLAYRDGKPRYLTDAPRFFAYLRAAAEEQAALRPLVDEVLALAAVPGRVSYAEVD</sequence>
<evidence type="ECO:0000259" key="3">
    <source>
        <dbReference type="Pfam" id="PF01636"/>
    </source>
</evidence>
<dbReference type="GO" id="GO:0005524">
    <property type="term" value="F:ATP binding"/>
    <property type="evidence" value="ECO:0007669"/>
    <property type="project" value="UniProtKB-KW"/>
</dbReference>
<keyword evidence="5" id="KW-1185">Reference proteome</keyword>
<dbReference type="EMBL" id="CP000544">
    <property type="protein sequence ID" value="ABM61795.1"/>
    <property type="molecule type" value="Genomic_DNA"/>
</dbReference>
<name>A1WVT3_HALHL</name>
<dbReference type="SUPFAM" id="SSF56112">
    <property type="entry name" value="Protein kinase-like (PK-like)"/>
    <property type="match status" value="1"/>
</dbReference>
<dbReference type="AlphaFoldDB" id="A1WVT3"/>
<keyword evidence="2" id="KW-0067">ATP-binding</keyword>
<gene>
    <name evidence="4" type="ordered locus">Hhal_1019</name>
</gene>
<organism evidence="4 5">
    <name type="scientific">Halorhodospira halophila (strain DSM 244 / SL1)</name>
    <name type="common">Ectothiorhodospira halophila (strain DSM 244 / SL1)</name>
    <dbReference type="NCBI Taxonomy" id="349124"/>
    <lineage>
        <taxon>Bacteria</taxon>
        <taxon>Pseudomonadati</taxon>
        <taxon>Pseudomonadota</taxon>
        <taxon>Gammaproteobacteria</taxon>
        <taxon>Chromatiales</taxon>
        <taxon>Ectothiorhodospiraceae</taxon>
        <taxon>Halorhodospira</taxon>
    </lineage>
</organism>
<dbReference type="InterPro" id="IPR002575">
    <property type="entry name" value="Aminoglycoside_PTrfase"/>
</dbReference>
<reference evidence="5" key="1">
    <citation type="submission" date="2006-12" db="EMBL/GenBank/DDBJ databases">
        <title>Complete sequence of Halorhodospira halophila SL1.</title>
        <authorList>
            <consortium name="US DOE Joint Genome Institute"/>
            <person name="Copeland A."/>
            <person name="Lucas S."/>
            <person name="Lapidus A."/>
            <person name="Barry K."/>
            <person name="Detter J.C."/>
            <person name="Glavina del Rio T."/>
            <person name="Hammon N."/>
            <person name="Israni S."/>
            <person name="Dalin E."/>
            <person name="Tice H."/>
            <person name="Pitluck S."/>
            <person name="Saunders E."/>
            <person name="Brettin T."/>
            <person name="Bruce D."/>
            <person name="Han C."/>
            <person name="Tapia R."/>
            <person name="Schmutz J."/>
            <person name="Larimer F."/>
            <person name="Land M."/>
            <person name="Hauser L."/>
            <person name="Kyrpides N."/>
            <person name="Mikhailova N."/>
            <person name="Hoff W."/>
            <person name="Richardson P."/>
        </authorList>
    </citation>
    <scope>NUCLEOTIDE SEQUENCE [LARGE SCALE GENOMIC DNA]</scope>
    <source>
        <strain evidence="5">DSM 244 / SL1</strain>
    </source>
</reference>
<dbReference type="Proteomes" id="UP000000647">
    <property type="component" value="Chromosome"/>
</dbReference>
<dbReference type="RefSeq" id="WP_011813818.1">
    <property type="nucleotide sequence ID" value="NC_008789.1"/>
</dbReference>
<dbReference type="KEGG" id="hha:Hhal_1019"/>
<dbReference type="PANTHER" id="PTHR33540:SF1">
    <property type="entry name" value="N-ACETYLMURAMATE_N-ACETYLGLUCOSAMINE KINASE"/>
    <property type="match status" value="1"/>
</dbReference>
<protein>
    <submittedName>
        <fullName evidence="4">Aminoglycoside phosphotransferase</fullName>
    </submittedName>
</protein>
<dbReference type="OrthoDB" id="9809275at2"/>
<accession>A1WVT3</accession>
<dbReference type="PANTHER" id="PTHR33540">
    <property type="entry name" value="TRNA THREONYLCARBAMOYLADENOSINE BIOSYNTHESIS PROTEIN TSAE"/>
    <property type="match status" value="1"/>
</dbReference>
<feature type="domain" description="Aminoglycoside phosphotransferase" evidence="3">
    <location>
        <begin position="30"/>
        <end position="252"/>
    </location>
</feature>
<dbReference type="HOGENOM" id="CLU_021467_1_0_6"/>
<keyword evidence="1" id="KW-0547">Nucleotide-binding</keyword>
<evidence type="ECO:0000313" key="4">
    <source>
        <dbReference type="EMBL" id="ABM61795.1"/>
    </source>
</evidence>
<dbReference type="GO" id="GO:0016740">
    <property type="term" value="F:transferase activity"/>
    <property type="evidence" value="ECO:0007669"/>
    <property type="project" value="UniProtKB-KW"/>
</dbReference>
<dbReference type="Gene3D" id="3.30.200.20">
    <property type="entry name" value="Phosphorylase Kinase, domain 1"/>
    <property type="match status" value="1"/>
</dbReference>
<evidence type="ECO:0000313" key="5">
    <source>
        <dbReference type="Proteomes" id="UP000000647"/>
    </source>
</evidence>
<dbReference type="InterPro" id="IPR011009">
    <property type="entry name" value="Kinase-like_dom_sf"/>
</dbReference>
<dbReference type="Gene3D" id="3.90.1200.10">
    <property type="match status" value="1"/>
</dbReference>
<evidence type="ECO:0000256" key="1">
    <source>
        <dbReference type="ARBA" id="ARBA00022741"/>
    </source>
</evidence>
<dbReference type="eggNOG" id="COG3178">
    <property type="taxonomic scope" value="Bacteria"/>
</dbReference>
<proteinExistence type="predicted"/>
<dbReference type="Pfam" id="PF01636">
    <property type="entry name" value="APH"/>
    <property type="match status" value="1"/>
</dbReference>
<keyword evidence="4" id="KW-0808">Transferase</keyword>
<evidence type="ECO:0000256" key="2">
    <source>
        <dbReference type="ARBA" id="ARBA00022840"/>
    </source>
</evidence>
<reference evidence="4 5" key="2">
    <citation type="journal article" date="2013" name="Stand. Genomic Sci.">
        <title>Complete genome sequence of Halorhodospira halophila SL1.</title>
        <authorList>
            <person name="Challacombe J.F."/>
            <person name="Majid S."/>
            <person name="Deole R."/>
            <person name="Brettin T.S."/>
            <person name="Bruce D."/>
            <person name="Delano S.F."/>
            <person name="Detter J.C."/>
            <person name="Gleasner C.D."/>
            <person name="Han C.S."/>
            <person name="Misra M."/>
            <person name="Reitenga K.G."/>
            <person name="Mikhailova N."/>
            <person name="Woyke T."/>
            <person name="Pitluck S."/>
            <person name="Nolan M."/>
            <person name="Land M.L."/>
            <person name="Saunders E."/>
            <person name="Tapia R."/>
            <person name="Lapidus A."/>
            <person name="Ivanova N."/>
            <person name="Hoff W.D."/>
        </authorList>
    </citation>
    <scope>NUCLEOTIDE SEQUENCE [LARGE SCALE GENOMIC DNA]</scope>
    <source>
        <strain evidence="5">DSM 244 / SL1</strain>
    </source>
</reference>